<dbReference type="PROSITE" id="PS50222">
    <property type="entry name" value="EF_HAND_2"/>
    <property type="match status" value="1"/>
</dbReference>
<evidence type="ECO:0000313" key="3">
    <source>
        <dbReference type="EMBL" id="RXH83032.1"/>
    </source>
</evidence>
<keyword evidence="1" id="KW-0106">Calcium</keyword>
<sequence>MLAAVNGCSGVFHLSSPCIVDQVHDLKFDGFQKEAIQMVKPAKGTTSLAFIFKDGVMVAADSRASMGGYTSFDHHSQNMMTAVEFVDYFPSMIARLGDEGFIGELCNGFRLLMDVEKGLITFESLKSNCLLLGLHDMGDDELVWMLMEGDLDGDGALSQMEFCILMFRLSPGLMDGSKELWMEDYDHRRVNDHQIHVGFQ</sequence>
<feature type="domain" description="EF-hand" evidence="2">
    <location>
        <begin position="137"/>
        <end position="172"/>
    </location>
</feature>
<proteinExistence type="predicted"/>
<dbReference type="InterPro" id="IPR029055">
    <property type="entry name" value="Ntn_hydrolases_N"/>
</dbReference>
<dbReference type="SUPFAM" id="SSF56235">
    <property type="entry name" value="N-terminal nucleophile aminohydrolases (Ntn hydrolases)"/>
    <property type="match status" value="1"/>
</dbReference>
<dbReference type="PANTHER" id="PTHR47319">
    <property type="entry name" value="CALCIUM-BINDING PROTEIN KIC"/>
    <property type="match status" value="1"/>
</dbReference>
<dbReference type="GO" id="GO:0051603">
    <property type="term" value="P:proteolysis involved in protein catabolic process"/>
    <property type="evidence" value="ECO:0007669"/>
    <property type="project" value="InterPro"/>
</dbReference>
<name>A0A498IM30_MALDO</name>
<dbReference type="PROSITE" id="PS00018">
    <property type="entry name" value="EF_HAND_1"/>
    <property type="match status" value="1"/>
</dbReference>
<gene>
    <name evidence="3" type="ORF">DVH24_003530</name>
</gene>
<evidence type="ECO:0000313" key="4">
    <source>
        <dbReference type="Proteomes" id="UP000290289"/>
    </source>
</evidence>
<evidence type="ECO:0000256" key="1">
    <source>
        <dbReference type="ARBA" id="ARBA00022837"/>
    </source>
</evidence>
<reference evidence="3 4" key="1">
    <citation type="submission" date="2018-10" db="EMBL/GenBank/DDBJ databases">
        <title>A high-quality apple genome assembly.</title>
        <authorList>
            <person name="Hu J."/>
        </authorList>
    </citation>
    <scope>NUCLEOTIDE SEQUENCE [LARGE SCALE GENOMIC DNA]</scope>
    <source>
        <strain evidence="4">cv. HFTH1</strain>
        <tissue evidence="3">Young leaf</tissue>
    </source>
</reference>
<dbReference type="InterPro" id="IPR044205">
    <property type="entry name" value="KIC/PBP1/KRP1"/>
</dbReference>
<dbReference type="InterPro" id="IPR001353">
    <property type="entry name" value="Proteasome_sua/b"/>
</dbReference>
<evidence type="ECO:0000259" key="2">
    <source>
        <dbReference type="PROSITE" id="PS50222"/>
    </source>
</evidence>
<dbReference type="InterPro" id="IPR018247">
    <property type="entry name" value="EF_Hand_1_Ca_BS"/>
</dbReference>
<dbReference type="PANTHER" id="PTHR47319:SF2">
    <property type="entry name" value="CALCIUM-BINDING PROTEIN PBP1-LIKE"/>
    <property type="match status" value="1"/>
</dbReference>
<dbReference type="SUPFAM" id="SSF47473">
    <property type="entry name" value="EF-hand"/>
    <property type="match status" value="1"/>
</dbReference>
<dbReference type="Pfam" id="PF00227">
    <property type="entry name" value="Proteasome"/>
    <property type="match status" value="1"/>
</dbReference>
<dbReference type="STRING" id="3750.A0A498IM30"/>
<dbReference type="Gene3D" id="1.10.238.10">
    <property type="entry name" value="EF-hand"/>
    <property type="match status" value="1"/>
</dbReference>
<dbReference type="Pfam" id="PF13833">
    <property type="entry name" value="EF-hand_8"/>
    <property type="match status" value="1"/>
</dbReference>
<dbReference type="AlphaFoldDB" id="A0A498IM30"/>
<dbReference type="EMBL" id="RDQH01000337">
    <property type="protein sequence ID" value="RXH83032.1"/>
    <property type="molecule type" value="Genomic_DNA"/>
</dbReference>
<dbReference type="GO" id="GO:0005509">
    <property type="term" value="F:calcium ion binding"/>
    <property type="evidence" value="ECO:0007669"/>
    <property type="project" value="InterPro"/>
</dbReference>
<dbReference type="GO" id="GO:0005839">
    <property type="term" value="C:proteasome core complex"/>
    <property type="evidence" value="ECO:0007669"/>
    <property type="project" value="InterPro"/>
</dbReference>
<dbReference type="Gene3D" id="3.60.20.10">
    <property type="entry name" value="Glutamine Phosphoribosylpyrophosphate, subunit 1, domain 1"/>
    <property type="match status" value="1"/>
</dbReference>
<comment type="caution">
    <text evidence="3">The sequence shown here is derived from an EMBL/GenBank/DDBJ whole genome shotgun (WGS) entry which is preliminary data.</text>
</comment>
<keyword evidence="4" id="KW-1185">Reference proteome</keyword>
<accession>A0A498IM30</accession>
<dbReference type="InterPro" id="IPR011992">
    <property type="entry name" value="EF-hand-dom_pair"/>
</dbReference>
<dbReference type="InterPro" id="IPR002048">
    <property type="entry name" value="EF_hand_dom"/>
</dbReference>
<dbReference type="Proteomes" id="UP000290289">
    <property type="component" value="Chromosome 11"/>
</dbReference>
<protein>
    <recommendedName>
        <fullName evidence="2">EF-hand domain-containing protein</fullName>
    </recommendedName>
</protein>
<organism evidence="3 4">
    <name type="scientific">Malus domestica</name>
    <name type="common">Apple</name>
    <name type="synonym">Pyrus malus</name>
    <dbReference type="NCBI Taxonomy" id="3750"/>
    <lineage>
        <taxon>Eukaryota</taxon>
        <taxon>Viridiplantae</taxon>
        <taxon>Streptophyta</taxon>
        <taxon>Embryophyta</taxon>
        <taxon>Tracheophyta</taxon>
        <taxon>Spermatophyta</taxon>
        <taxon>Magnoliopsida</taxon>
        <taxon>eudicotyledons</taxon>
        <taxon>Gunneridae</taxon>
        <taxon>Pentapetalae</taxon>
        <taxon>rosids</taxon>
        <taxon>fabids</taxon>
        <taxon>Rosales</taxon>
        <taxon>Rosaceae</taxon>
        <taxon>Amygdaloideae</taxon>
        <taxon>Maleae</taxon>
        <taxon>Malus</taxon>
    </lineage>
</organism>